<accession>C0NRI8</accession>
<dbReference type="Proteomes" id="UP000001631">
    <property type="component" value="Unassembled WGS sequence"/>
</dbReference>
<dbReference type="EMBL" id="GG663369">
    <property type="protein sequence ID" value="EEH06302.1"/>
    <property type="molecule type" value="Genomic_DNA"/>
</dbReference>
<dbReference type="AlphaFoldDB" id="C0NRI8"/>
<sequence length="70" mass="7203">MGQPWNLAAARKLEEANGDEEILVSLELKCRSSAYGRPLSAAALLGAAGCAGGGVDVHGDYGLEMWPGSN</sequence>
<proteinExistence type="predicted"/>
<reference evidence="1" key="1">
    <citation type="submission" date="2009-02" db="EMBL/GenBank/DDBJ databases">
        <title>The Genome Sequence of Ajellomyces capsulatus strain G186AR.</title>
        <authorList>
            <consortium name="The Broad Institute Genome Sequencing Platform"/>
            <person name="Champion M."/>
            <person name="Cuomo C."/>
            <person name="Ma L.-J."/>
            <person name="Henn M.R."/>
            <person name="Sil A."/>
            <person name="Goldman B."/>
            <person name="Young S.K."/>
            <person name="Kodira C.D."/>
            <person name="Zeng Q."/>
            <person name="Koehrsen M."/>
            <person name="Alvarado L."/>
            <person name="Berlin A."/>
            <person name="Borenstein D."/>
            <person name="Chen Z."/>
            <person name="Engels R."/>
            <person name="Freedman E."/>
            <person name="Gellesch M."/>
            <person name="Goldberg J."/>
            <person name="Griggs A."/>
            <person name="Gujja S."/>
            <person name="Heiman D."/>
            <person name="Hepburn T."/>
            <person name="Howarth C."/>
            <person name="Jen D."/>
            <person name="Larson L."/>
            <person name="Lewis B."/>
            <person name="Mehta T."/>
            <person name="Park D."/>
            <person name="Pearson M."/>
            <person name="Roberts A."/>
            <person name="Saif S."/>
            <person name="Shea T."/>
            <person name="Shenoy N."/>
            <person name="Sisk P."/>
            <person name="Stolte C."/>
            <person name="Sykes S."/>
            <person name="Walk T."/>
            <person name="White J."/>
            <person name="Yandava C."/>
            <person name="Klein B."/>
            <person name="McEwen J.G."/>
            <person name="Puccia R."/>
            <person name="Goldman G.H."/>
            <person name="Felipe M.S."/>
            <person name="Nino-Vega G."/>
            <person name="San-Blas G."/>
            <person name="Taylor J."/>
            <person name="Mendoza L."/>
            <person name="Galagan J."/>
            <person name="Nusbaum C."/>
            <person name="Birren B."/>
        </authorList>
    </citation>
    <scope>NUCLEOTIDE SEQUENCE</scope>
    <source>
        <strain evidence="1">G186AR</strain>
    </source>
</reference>
<organism evidence="1 2">
    <name type="scientific">Ajellomyces capsulatus (strain G186AR / H82 / ATCC MYA-2454 / RMSCC 2432)</name>
    <name type="common">Darling's disease fungus</name>
    <name type="synonym">Histoplasma capsulatum</name>
    <dbReference type="NCBI Taxonomy" id="447093"/>
    <lineage>
        <taxon>Eukaryota</taxon>
        <taxon>Fungi</taxon>
        <taxon>Dikarya</taxon>
        <taxon>Ascomycota</taxon>
        <taxon>Pezizomycotina</taxon>
        <taxon>Eurotiomycetes</taxon>
        <taxon>Eurotiomycetidae</taxon>
        <taxon>Onygenales</taxon>
        <taxon>Ajellomycetaceae</taxon>
        <taxon>Histoplasma</taxon>
    </lineage>
</organism>
<dbReference type="InParanoid" id="C0NRI8"/>
<protein>
    <submittedName>
        <fullName evidence="1">Uncharacterized protein</fullName>
    </submittedName>
</protein>
<gene>
    <name evidence="1" type="ORF">HCBG_05618</name>
</gene>
<evidence type="ECO:0000313" key="2">
    <source>
        <dbReference type="Proteomes" id="UP000001631"/>
    </source>
</evidence>
<dbReference type="GeneID" id="69038634"/>
<dbReference type="HOGENOM" id="CLU_2757218_0_0_1"/>
<keyword evidence="2" id="KW-1185">Reference proteome</keyword>
<name>C0NRI8_AJECG</name>
<dbReference type="RefSeq" id="XP_045286783.1">
    <property type="nucleotide sequence ID" value="XM_045432667.1"/>
</dbReference>
<evidence type="ECO:0000313" key="1">
    <source>
        <dbReference type="EMBL" id="EEH06302.1"/>
    </source>
</evidence>